<organism evidence="1 2">
    <name type="scientific">Paenalkalicoccus suaedae</name>
    <dbReference type="NCBI Taxonomy" id="2592382"/>
    <lineage>
        <taxon>Bacteria</taxon>
        <taxon>Bacillati</taxon>
        <taxon>Bacillota</taxon>
        <taxon>Bacilli</taxon>
        <taxon>Bacillales</taxon>
        <taxon>Bacillaceae</taxon>
        <taxon>Paenalkalicoccus</taxon>
    </lineage>
</organism>
<protein>
    <submittedName>
        <fullName evidence="1">Uncharacterized protein</fullName>
    </submittedName>
</protein>
<gene>
    <name evidence="1" type="ORF">FLK61_40225</name>
</gene>
<accession>A0A859FI56</accession>
<proteinExistence type="predicted"/>
<evidence type="ECO:0000313" key="1">
    <source>
        <dbReference type="EMBL" id="QKS72837.1"/>
    </source>
</evidence>
<name>A0A859FI56_9BACI</name>
<dbReference type="EMBL" id="CP041372">
    <property type="protein sequence ID" value="QKS72837.1"/>
    <property type="molecule type" value="Genomic_DNA"/>
</dbReference>
<dbReference type="KEGG" id="psua:FLK61_40225"/>
<dbReference type="Proteomes" id="UP000318138">
    <property type="component" value="Chromosome"/>
</dbReference>
<sequence length="79" mass="7985">MTLTSMVGEFASPNVGTNISVTPSLTLGGIATTEATIDENSLSLSGIIGSEDVELNPVPSFGSNSVGVNKNVELTNSSL</sequence>
<reference evidence="2" key="1">
    <citation type="submission" date="2019-07" db="EMBL/GenBank/DDBJ databases">
        <title>Bacillus alkalisoli sp. nov. isolated from saline soil.</title>
        <authorList>
            <person name="Sun J.-Q."/>
            <person name="Xu L."/>
        </authorList>
    </citation>
    <scope>NUCLEOTIDE SEQUENCE [LARGE SCALE GENOMIC DNA]</scope>
    <source>
        <strain evidence="2">M4U3P1</strain>
    </source>
</reference>
<evidence type="ECO:0000313" key="2">
    <source>
        <dbReference type="Proteomes" id="UP000318138"/>
    </source>
</evidence>
<dbReference type="AlphaFoldDB" id="A0A859FI56"/>
<keyword evidence="2" id="KW-1185">Reference proteome</keyword>